<evidence type="ECO:0000313" key="5">
    <source>
        <dbReference type="Proteomes" id="UP000190409"/>
    </source>
</evidence>
<protein>
    <recommendedName>
        <fullName evidence="2">Nudix hydrolase domain-containing protein</fullName>
    </recommendedName>
</protein>
<organism evidence="3 5">
    <name type="scientific">Dolosigranulum pigrum</name>
    <dbReference type="NCBI Taxonomy" id="29394"/>
    <lineage>
        <taxon>Bacteria</taxon>
        <taxon>Bacillati</taxon>
        <taxon>Bacillota</taxon>
        <taxon>Bacilli</taxon>
        <taxon>Lactobacillales</taxon>
        <taxon>Carnobacteriaceae</taxon>
        <taxon>Dolosigranulum</taxon>
    </lineage>
</organism>
<dbReference type="Proteomes" id="UP000249099">
    <property type="component" value="Unassembled WGS sequence"/>
</dbReference>
<dbReference type="InterPro" id="IPR015797">
    <property type="entry name" value="NUDIX_hydrolase-like_dom_sf"/>
</dbReference>
<dbReference type="InterPro" id="IPR020084">
    <property type="entry name" value="NUDIX_hydrolase_CS"/>
</dbReference>
<evidence type="ECO:0000313" key="6">
    <source>
        <dbReference type="Proteomes" id="UP000249099"/>
    </source>
</evidence>
<dbReference type="InterPro" id="IPR000086">
    <property type="entry name" value="NUDIX_hydrolase_dom"/>
</dbReference>
<reference evidence="3 5" key="1">
    <citation type="submission" date="2017-01" db="EMBL/GenBank/DDBJ databases">
        <title>Complete Genome Sequence of Dolosigranulum pigrum isolated from a Patient with interstitial lung disease.</title>
        <authorList>
            <person name="Mukhopadhyay R."/>
            <person name="Joaquin J."/>
            <person name="Hogue R."/>
            <person name="Fitzgerald S."/>
            <person name="Jospin G."/>
            <person name="Eisen J.A."/>
            <person name="Chaturvedi V."/>
        </authorList>
    </citation>
    <scope>NUCLEOTIDE SEQUENCE [LARGE SCALE GENOMIC DNA]</scope>
    <source>
        <strain evidence="3 5">15S00348</strain>
    </source>
</reference>
<dbReference type="PANTHER" id="PTHR10885">
    <property type="entry name" value="ISOPENTENYL-DIPHOSPHATE DELTA-ISOMERASE"/>
    <property type="match status" value="1"/>
</dbReference>
<dbReference type="SUPFAM" id="SSF55811">
    <property type="entry name" value="Nudix"/>
    <property type="match status" value="1"/>
</dbReference>
<reference evidence="4 6" key="2">
    <citation type="submission" date="2017-03" db="EMBL/GenBank/DDBJ databases">
        <title>wgs assembly of Dolosigranulum pigrum KPL CDC strains.</title>
        <authorList>
            <person name="Brugger S.D."/>
            <person name="Pettigrew M."/>
            <person name="Kong Y."/>
            <person name="Lemon K.P."/>
        </authorList>
    </citation>
    <scope>NUCLEOTIDE SEQUENCE [LARGE SCALE GENOMIC DNA]</scope>
    <source>
        <strain evidence="4 6">KPL1931_CDC4294-98</strain>
    </source>
</reference>
<evidence type="ECO:0000313" key="3">
    <source>
        <dbReference type="EMBL" id="OOL81629.1"/>
    </source>
</evidence>
<dbReference type="RefSeq" id="WP_077863051.1">
    <property type="nucleotide sequence ID" value="NZ_CP040938.1"/>
</dbReference>
<dbReference type="PROSITE" id="PS00893">
    <property type="entry name" value="NUDIX_BOX"/>
    <property type="match status" value="1"/>
</dbReference>
<proteinExistence type="predicted"/>
<evidence type="ECO:0000313" key="4">
    <source>
        <dbReference type="EMBL" id="RAN62774.1"/>
    </source>
</evidence>
<dbReference type="CDD" id="cd04693">
    <property type="entry name" value="NUDIX_Hydrolase"/>
    <property type="match status" value="1"/>
</dbReference>
<dbReference type="Proteomes" id="UP000190409">
    <property type="component" value="Unassembled WGS sequence"/>
</dbReference>
<dbReference type="EMBL" id="MUYF01000003">
    <property type="protein sequence ID" value="OOL81629.1"/>
    <property type="molecule type" value="Genomic_DNA"/>
</dbReference>
<evidence type="ECO:0000256" key="1">
    <source>
        <dbReference type="ARBA" id="ARBA00022801"/>
    </source>
</evidence>
<evidence type="ECO:0000259" key="2">
    <source>
        <dbReference type="PROSITE" id="PS51462"/>
    </source>
</evidence>
<dbReference type="PROSITE" id="PS51462">
    <property type="entry name" value="NUDIX"/>
    <property type="match status" value="1"/>
</dbReference>
<dbReference type="EMBL" id="NAQV01000020">
    <property type="protein sequence ID" value="RAN62774.1"/>
    <property type="molecule type" value="Genomic_DNA"/>
</dbReference>
<dbReference type="Gene3D" id="3.90.79.10">
    <property type="entry name" value="Nucleoside Triphosphate Pyrophosphohydrolase"/>
    <property type="match status" value="1"/>
</dbReference>
<sequence>MELVNTYNVERQRLIQTTDRHTPLAPGEYIVIVHALILNTNGEILIQQRANDKSLWANLWDISCSGAPIAGETSAEGIAREIKEELGWSIDFDHIRPILTANFDHGFSDYYVYQLDKSLSIADIQYNTQEIQAINWVTMPEILALIEQDKFVPYKPSFLQAILACAEDFTEINPT</sequence>
<dbReference type="OrthoDB" id="9786032at2"/>
<name>A0A1S8KPF6_9LACT</name>
<dbReference type="PANTHER" id="PTHR10885:SF0">
    <property type="entry name" value="ISOPENTENYL-DIPHOSPHATE DELTA-ISOMERASE"/>
    <property type="match status" value="1"/>
</dbReference>
<accession>A0A1S8KPF6</accession>
<keyword evidence="1" id="KW-0378">Hydrolase</keyword>
<gene>
    <name evidence="4" type="ORF">B8A44_07170</name>
    <name evidence="3" type="ORF">BWX42_07940</name>
</gene>
<comment type="caution">
    <text evidence="3">The sequence shown here is derived from an EMBL/GenBank/DDBJ whole genome shotgun (WGS) entry which is preliminary data.</text>
</comment>
<dbReference type="Pfam" id="PF00293">
    <property type="entry name" value="NUDIX"/>
    <property type="match status" value="1"/>
</dbReference>
<dbReference type="AlphaFoldDB" id="A0A1S8KPF6"/>
<feature type="domain" description="Nudix hydrolase" evidence="2">
    <location>
        <begin position="28"/>
        <end position="159"/>
    </location>
</feature>
<dbReference type="GO" id="GO:0016787">
    <property type="term" value="F:hydrolase activity"/>
    <property type="evidence" value="ECO:0007669"/>
    <property type="project" value="UniProtKB-KW"/>
</dbReference>